<feature type="binding site" evidence="7">
    <location>
        <begin position="180"/>
        <end position="183"/>
    </location>
    <ligand>
        <name>substrate</name>
    </ligand>
</feature>
<protein>
    <recommendedName>
        <fullName evidence="7">tRNA (guanine-N(7)-)-methyltransferase</fullName>
        <ecNumber evidence="7">2.1.1.33</ecNumber>
    </recommendedName>
    <alternativeName>
        <fullName evidence="7">tRNA (guanine(46)-N(7))-methyltransferase</fullName>
    </alternativeName>
    <alternativeName>
        <fullName evidence="7">tRNA(m7G46)-methyltransferase</fullName>
    </alternativeName>
</protein>
<dbReference type="PROSITE" id="PS51625">
    <property type="entry name" value="SAM_MT_TRMB"/>
    <property type="match status" value="1"/>
</dbReference>
<name>A0A176K3K0_9BACT</name>
<dbReference type="NCBIfam" id="TIGR00091">
    <property type="entry name" value="tRNA (guanosine(46)-N7)-methyltransferase TrmB"/>
    <property type="match status" value="1"/>
</dbReference>
<keyword evidence="9" id="KW-1185">Reference proteome</keyword>
<keyword evidence="3 7" id="KW-0489">Methyltransferase</keyword>
<evidence type="ECO:0000256" key="5">
    <source>
        <dbReference type="ARBA" id="ARBA00022691"/>
    </source>
</evidence>
<dbReference type="InterPro" id="IPR055361">
    <property type="entry name" value="tRNA_methyltr_TrmB_bact"/>
</dbReference>
<dbReference type="PANTHER" id="PTHR23417">
    <property type="entry name" value="3-DEOXY-D-MANNO-OCTULOSONIC-ACID TRANSFERASE/TRNA GUANINE-N 7 - -METHYLTRANSFERASE"/>
    <property type="match status" value="1"/>
</dbReference>
<comment type="caution">
    <text evidence="8">The sequence shown here is derived from an EMBL/GenBank/DDBJ whole genome shotgun (WGS) entry which is preliminary data.</text>
</comment>
<dbReference type="UniPathway" id="UPA00989"/>
<accession>A0A176K3K0</accession>
<dbReference type="CDD" id="cd02440">
    <property type="entry name" value="AdoMet_MTases"/>
    <property type="match status" value="1"/>
</dbReference>
<dbReference type="PANTHER" id="PTHR23417:SF14">
    <property type="entry name" value="PENTACOTRIPEPTIDE-REPEAT REGION OF PRORP DOMAIN-CONTAINING PROTEIN"/>
    <property type="match status" value="1"/>
</dbReference>
<feature type="binding site" evidence="7">
    <location>
        <position position="61"/>
    </location>
    <ligand>
        <name>S-adenosyl-L-methionine</name>
        <dbReference type="ChEBI" id="CHEBI:59789"/>
    </ligand>
</feature>
<evidence type="ECO:0000256" key="1">
    <source>
        <dbReference type="ARBA" id="ARBA00000142"/>
    </source>
</evidence>
<comment type="caution">
    <text evidence="7">Lacks conserved residue(s) required for the propagation of feature annotation.</text>
</comment>
<evidence type="ECO:0000256" key="3">
    <source>
        <dbReference type="ARBA" id="ARBA00022603"/>
    </source>
</evidence>
<evidence type="ECO:0000256" key="7">
    <source>
        <dbReference type="HAMAP-Rule" id="MF_01057"/>
    </source>
</evidence>
<dbReference type="Pfam" id="PF02390">
    <property type="entry name" value="Methyltransf_4"/>
    <property type="match status" value="1"/>
</dbReference>
<evidence type="ECO:0000256" key="6">
    <source>
        <dbReference type="ARBA" id="ARBA00022694"/>
    </source>
</evidence>
<dbReference type="OrthoDB" id="9802090at2"/>
<dbReference type="GO" id="GO:0043527">
    <property type="term" value="C:tRNA methyltransferase complex"/>
    <property type="evidence" value="ECO:0007669"/>
    <property type="project" value="TreeGrafter"/>
</dbReference>
<dbReference type="SUPFAM" id="SSF53335">
    <property type="entry name" value="S-adenosyl-L-methionine-dependent methyltransferases"/>
    <property type="match status" value="1"/>
</dbReference>
<feature type="binding site" evidence="7">
    <location>
        <position position="147"/>
    </location>
    <ligand>
        <name>substrate</name>
    </ligand>
</feature>
<dbReference type="STRING" id="1453497.AT15_03465"/>
<sequence>MNINVNVLRYFVDPSSMDLPINPVTLFGKDKDVFLEVGFGNGEFLVEMAERNPEKAFIGLELSLISLVKVQKQLDKKQLENVRVILVDARFGTRELFCEDSFSGFYMNFPCPWPKKSHARKRLNDRNFLSSIATILRKDAFFQLYTDDENFATDFMRSAEATGCFKAIELTKNPNTGVNTRYEQKWKRENRDIFRVRGKKISTPGIERLCGGDEMPHRLVEGEISEEALKEAINKHFKKNNVVYIYKDIYQDMFNKRYLVETIAVDGDFEQKFYIEIKKKPGKRAWIVRLNGHGLPFRTRAVKEAVFNLAEILEKGD</sequence>
<dbReference type="Gene3D" id="3.40.50.150">
    <property type="entry name" value="Vaccinia Virus protein VP39"/>
    <property type="match status" value="1"/>
</dbReference>
<proteinExistence type="inferred from homology"/>
<comment type="pathway">
    <text evidence="7">tRNA modification; N(7)-methylguanine-tRNA biosynthesis.</text>
</comment>
<keyword evidence="5 7" id="KW-0949">S-adenosyl-L-methionine</keyword>
<keyword evidence="6 7" id="KW-0819">tRNA processing</keyword>
<evidence type="ECO:0000256" key="4">
    <source>
        <dbReference type="ARBA" id="ARBA00022679"/>
    </source>
</evidence>
<gene>
    <name evidence="7" type="primary">trmB</name>
    <name evidence="8" type="ORF">AT15_03465</name>
</gene>
<evidence type="ECO:0000313" key="9">
    <source>
        <dbReference type="Proteomes" id="UP000077339"/>
    </source>
</evidence>
<dbReference type="InterPro" id="IPR029063">
    <property type="entry name" value="SAM-dependent_MTases_sf"/>
</dbReference>
<dbReference type="PATRIC" id="fig|1453497.3.peg.684"/>
<dbReference type="GO" id="GO:0008176">
    <property type="term" value="F:tRNA (guanine(46)-N7)-methyltransferase activity"/>
    <property type="evidence" value="ECO:0007669"/>
    <property type="project" value="UniProtKB-UniRule"/>
</dbReference>
<feature type="binding site" evidence="7">
    <location>
        <position position="88"/>
    </location>
    <ligand>
        <name>S-adenosyl-L-methionine</name>
        <dbReference type="ChEBI" id="CHEBI:59789"/>
    </ligand>
</feature>
<dbReference type="AlphaFoldDB" id="A0A176K3K0"/>
<comment type="function">
    <text evidence="2 7">Catalyzes the formation of N(7)-methylguanine at position 46 (m7G46) in tRNA.</text>
</comment>
<dbReference type="RefSeq" id="WP_068345576.1">
    <property type="nucleotide sequence ID" value="NZ_JFHK01000002.1"/>
</dbReference>
<keyword evidence="4 7" id="KW-0808">Transferase</keyword>
<reference evidence="8 9" key="1">
    <citation type="submission" date="2014-02" db="EMBL/GenBank/DDBJ databases">
        <title>Kosmotoga genome sequencing.</title>
        <authorList>
            <person name="Pollo S.M."/>
            <person name="Charchuk R."/>
            <person name="Nesbo C.L."/>
        </authorList>
    </citation>
    <scope>NUCLEOTIDE SEQUENCE [LARGE SCALE GENOMIC DNA]</scope>
    <source>
        <strain evidence="8 9">S304</strain>
    </source>
</reference>
<dbReference type="InterPro" id="IPR003358">
    <property type="entry name" value="tRNA_(Gua-N-7)_MeTrfase_Trmb"/>
</dbReference>
<evidence type="ECO:0000256" key="2">
    <source>
        <dbReference type="ARBA" id="ARBA00003015"/>
    </source>
</evidence>
<evidence type="ECO:0000313" key="8">
    <source>
        <dbReference type="EMBL" id="OAA31895.1"/>
    </source>
</evidence>
<dbReference type="EMBL" id="JFHK01000002">
    <property type="protein sequence ID" value="OAA31895.1"/>
    <property type="molecule type" value="Genomic_DNA"/>
</dbReference>
<feature type="binding site" evidence="7">
    <location>
        <position position="115"/>
    </location>
    <ligand>
        <name>substrate</name>
    </ligand>
</feature>
<feature type="binding site" evidence="7">
    <location>
        <position position="36"/>
    </location>
    <ligand>
        <name>S-adenosyl-L-methionine</name>
        <dbReference type="ChEBI" id="CHEBI:59789"/>
    </ligand>
</feature>
<comment type="catalytic activity">
    <reaction evidence="1 7">
        <text>guanosine(46) in tRNA + S-adenosyl-L-methionine = N(7)-methylguanosine(46) in tRNA + S-adenosyl-L-homocysteine</text>
        <dbReference type="Rhea" id="RHEA:42708"/>
        <dbReference type="Rhea" id="RHEA-COMP:10188"/>
        <dbReference type="Rhea" id="RHEA-COMP:10189"/>
        <dbReference type="ChEBI" id="CHEBI:57856"/>
        <dbReference type="ChEBI" id="CHEBI:59789"/>
        <dbReference type="ChEBI" id="CHEBI:74269"/>
        <dbReference type="ChEBI" id="CHEBI:74480"/>
        <dbReference type="EC" id="2.1.1.33"/>
    </reaction>
</comment>
<dbReference type="Proteomes" id="UP000077339">
    <property type="component" value="Unassembled WGS sequence"/>
</dbReference>
<comment type="similarity">
    <text evidence="7">Belongs to the class I-like SAM-binding methyltransferase superfamily. TrmB family.</text>
</comment>
<dbReference type="HAMAP" id="MF_01057">
    <property type="entry name" value="tRNA_methyltr_TrmB"/>
    <property type="match status" value="1"/>
</dbReference>
<organism evidence="8 9">
    <name type="scientific">Kosmotoga arenicorallina S304</name>
    <dbReference type="NCBI Taxonomy" id="1453497"/>
    <lineage>
        <taxon>Bacteria</taxon>
        <taxon>Thermotogati</taxon>
        <taxon>Thermotogota</taxon>
        <taxon>Thermotogae</taxon>
        <taxon>Kosmotogales</taxon>
        <taxon>Kosmotogaceae</taxon>
        <taxon>Kosmotoga</taxon>
    </lineage>
</organism>
<dbReference type="EC" id="2.1.1.33" evidence="7"/>